<dbReference type="AlphaFoldDB" id="A0A1E3NU63"/>
<gene>
    <name evidence="3" type="ORF">PICMEDRAFT_70778</name>
</gene>
<evidence type="ECO:0000259" key="2">
    <source>
        <dbReference type="Pfam" id="PF03061"/>
    </source>
</evidence>
<dbReference type="CDD" id="cd03443">
    <property type="entry name" value="PaaI_thioesterase"/>
    <property type="match status" value="1"/>
</dbReference>
<dbReference type="InterPro" id="IPR006683">
    <property type="entry name" value="Thioestr_dom"/>
</dbReference>
<sequence>MLHNNNGTANSTGTGAVSGTGNPLQRHESRKSQSRRSSYTQQARASKRRKSSIQMSEPSDNQKFLPAEYIHCDKMELITIISRMLSSIVSINDSRTSLDVHYLNSASLTRFHSRSPPHISIYSYLVRLSHYSSLENCVLIATVYYIDLLTIKYPSFALNSLTVHRFLLTATTIASKALCDFFCSNNHYAKVGGVNIIELNLLEVEFLKWVNYRVIPRDFNYDSVCERKNSAGAVEVNQVNSLKFGISTAEEILSLYYEKMIGLVGGGNLDANGADKSIIQVGHNDDQIYRLEVPDDLASLMSSSSSSSSSLSSNETEDDEGSSAYKGGEPLNTHPEAGKASHKSEKAPATTKPVVGSNGSRKNSLNILISPSAASTPTTTNSAAMGANNRLSRPTLNTTVPNDLQVNSPVDTLQLNSRIPSTANIVTAQMKSNTSPTFLQSPGISTLFLLNHALIATADNEKIEKYRLLSMTYTTPDQLIAELTTNGYKQVSELLNTSNKNLFIGPNNLLDEDKIESARIFTKPIYTKDQLDLVYPRDELNPNTWEHLTCVQILDQHTVLRTTENTRSSSPISNHMIGVFKLGRNLTSHMHIVHGGAIAAIIDEYFVKVVFPLTPDSFAVTANLNINYMRPVKFQEHERTIDVILDCFVVEATKGRKFTVKGALEDLQGRKFCVGELLVVVPKEQL</sequence>
<dbReference type="SUPFAM" id="SSF54637">
    <property type="entry name" value="Thioesterase/thiol ester dehydrase-isomerase"/>
    <property type="match status" value="1"/>
</dbReference>
<dbReference type="GO" id="GO:0019901">
    <property type="term" value="F:protein kinase binding"/>
    <property type="evidence" value="ECO:0007669"/>
    <property type="project" value="InterPro"/>
</dbReference>
<dbReference type="InterPro" id="IPR029069">
    <property type="entry name" value="HotDog_dom_sf"/>
</dbReference>
<evidence type="ECO:0000313" key="3">
    <source>
        <dbReference type="EMBL" id="ODQ49218.1"/>
    </source>
</evidence>
<feature type="compositionally biased region" description="Basic and acidic residues" evidence="1">
    <location>
        <begin position="336"/>
        <end position="346"/>
    </location>
</feature>
<dbReference type="STRING" id="763406.A0A1E3NU63"/>
<dbReference type="PANTHER" id="PTHR15615:SF117">
    <property type="entry name" value="PHO85 CYCLIN PHO80"/>
    <property type="match status" value="1"/>
</dbReference>
<dbReference type="GeneID" id="30180423"/>
<dbReference type="Pfam" id="PF08613">
    <property type="entry name" value="Cyclin"/>
    <property type="match status" value="1"/>
</dbReference>
<dbReference type="GO" id="GO:0000307">
    <property type="term" value="C:cyclin-dependent protein kinase holoenzyme complex"/>
    <property type="evidence" value="ECO:0007669"/>
    <property type="project" value="TreeGrafter"/>
</dbReference>
<dbReference type="OrthoDB" id="337735at2759"/>
<protein>
    <recommendedName>
        <fullName evidence="2">Thioesterase domain-containing protein</fullName>
    </recommendedName>
</protein>
<dbReference type="GO" id="GO:0016538">
    <property type="term" value="F:cyclin-dependent protein serine/threonine kinase regulator activity"/>
    <property type="evidence" value="ECO:0007669"/>
    <property type="project" value="TreeGrafter"/>
</dbReference>
<name>A0A1E3NU63_9ASCO</name>
<dbReference type="EMBL" id="KV454001">
    <property type="protein sequence ID" value="ODQ49218.1"/>
    <property type="molecule type" value="Genomic_DNA"/>
</dbReference>
<feature type="region of interest" description="Disordered" evidence="1">
    <location>
        <begin position="1"/>
        <end position="59"/>
    </location>
</feature>
<proteinExistence type="predicted"/>
<dbReference type="Proteomes" id="UP000094455">
    <property type="component" value="Unassembled WGS sequence"/>
</dbReference>
<dbReference type="Gene3D" id="3.10.129.10">
    <property type="entry name" value="Hotdog Thioesterase"/>
    <property type="match status" value="1"/>
</dbReference>
<keyword evidence="4" id="KW-1185">Reference proteome</keyword>
<feature type="domain" description="Thioesterase" evidence="2">
    <location>
        <begin position="591"/>
        <end position="636"/>
    </location>
</feature>
<evidence type="ECO:0000256" key="1">
    <source>
        <dbReference type="SAM" id="MobiDB-lite"/>
    </source>
</evidence>
<dbReference type="CDD" id="cd20558">
    <property type="entry name" value="CYCLIN_ScPCL7-like"/>
    <property type="match status" value="1"/>
</dbReference>
<dbReference type="GO" id="GO:0005634">
    <property type="term" value="C:nucleus"/>
    <property type="evidence" value="ECO:0007669"/>
    <property type="project" value="TreeGrafter"/>
</dbReference>
<dbReference type="Gene3D" id="1.10.472.10">
    <property type="entry name" value="Cyclin-like"/>
    <property type="match status" value="1"/>
</dbReference>
<reference evidence="3 4" key="1">
    <citation type="journal article" date="2016" name="Proc. Natl. Acad. Sci. U.S.A.">
        <title>Comparative genomics of biotechnologically important yeasts.</title>
        <authorList>
            <person name="Riley R."/>
            <person name="Haridas S."/>
            <person name="Wolfe K.H."/>
            <person name="Lopes M.R."/>
            <person name="Hittinger C.T."/>
            <person name="Goeker M."/>
            <person name="Salamov A.A."/>
            <person name="Wisecaver J.H."/>
            <person name="Long T.M."/>
            <person name="Calvey C.H."/>
            <person name="Aerts A.L."/>
            <person name="Barry K.W."/>
            <person name="Choi C."/>
            <person name="Clum A."/>
            <person name="Coughlan A.Y."/>
            <person name="Deshpande S."/>
            <person name="Douglass A.P."/>
            <person name="Hanson S.J."/>
            <person name="Klenk H.-P."/>
            <person name="LaButti K.M."/>
            <person name="Lapidus A."/>
            <person name="Lindquist E.A."/>
            <person name="Lipzen A.M."/>
            <person name="Meier-Kolthoff J.P."/>
            <person name="Ohm R.A."/>
            <person name="Otillar R.P."/>
            <person name="Pangilinan J.L."/>
            <person name="Peng Y."/>
            <person name="Rokas A."/>
            <person name="Rosa C.A."/>
            <person name="Scheuner C."/>
            <person name="Sibirny A.A."/>
            <person name="Slot J.C."/>
            <person name="Stielow J.B."/>
            <person name="Sun H."/>
            <person name="Kurtzman C.P."/>
            <person name="Blackwell M."/>
            <person name="Grigoriev I.V."/>
            <person name="Jeffries T.W."/>
        </authorList>
    </citation>
    <scope>NUCLEOTIDE SEQUENCE [LARGE SCALE GENOMIC DNA]</scope>
    <source>
        <strain evidence="3 4">NRRL Y-2026</strain>
    </source>
</reference>
<dbReference type="RefSeq" id="XP_019020331.1">
    <property type="nucleotide sequence ID" value="XM_019163736.1"/>
</dbReference>
<dbReference type="PANTHER" id="PTHR15615">
    <property type="match status" value="1"/>
</dbReference>
<dbReference type="InterPro" id="IPR036915">
    <property type="entry name" value="Cyclin-like_sf"/>
</dbReference>
<evidence type="ECO:0000313" key="4">
    <source>
        <dbReference type="Proteomes" id="UP000094455"/>
    </source>
</evidence>
<feature type="compositionally biased region" description="Polar residues" evidence="1">
    <location>
        <begin position="357"/>
        <end position="369"/>
    </location>
</feature>
<feature type="compositionally biased region" description="Low complexity" evidence="1">
    <location>
        <begin position="1"/>
        <end position="22"/>
    </location>
</feature>
<feature type="region of interest" description="Disordered" evidence="1">
    <location>
        <begin position="300"/>
        <end position="401"/>
    </location>
</feature>
<feature type="compositionally biased region" description="Polar residues" evidence="1">
    <location>
        <begin position="35"/>
        <end position="44"/>
    </location>
</feature>
<dbReference type="Pfam" id="PF03061">
    <property type="entry name" value="4HBT"/>
    <property type="match status" value="1"/>
</dbReference>
<organism evidence="3 4">
    <name type="scientific">Pichia membranifaciens NRRL Y-2026</name>
    <dbReference type="NCBI Taxonomy" id="763406"/>
    <lineage>
        <taxon>Eukaryota</taxon>
        <taxon>Fungi</taxon>
        <taxon>Dikarya</taxon>
        <taxon>Ascomycota</taxon>
        <taxon>Saccharomycotina</taxon>
        <taxon>Pichiomycetes</taxon>
        <taxon>Pichiales</taxon>
        <taxon>Pichiaceae</taxon>
        <taxon>Pichia</taxon>
    </lineage>
</organism>
<feature type="compositionally biased region" description="Low complexity" evidence="1">
    <location>
        <begin position="300"/>
        <end position="313"/>
    </location>
</feature>
<feature type="compositionally biased region" description="Polar residues" evidence="1">
    <location>
        <begin position="389"/>
        <end position="401"/>
    </location>
</feature>
<dbReference type="SUPFAM" id="SSF47954">
    <property type="entry name" value="Cyclin-like"/>
    <property type="match status" value="1"/>
</dbReference>
<dbReference type="InterPro" id="IPR013922">
    <property type="entry name" value="Cyclin_PHO80-like"/>
</dbReference>
<feature type="compositionally biased region" description="Low complexity" evidence="1">
    <location>
        <begin position="370"/>
        <end position="384"/>
    </location>
</feature>
<accession>A0A1E3NU63</accession>